<evidence type="ECO:0000313" key="1">
    <source>
        <dbReference type="EMBL" id="KAK5701877.1"/>
    </source>
</evidence>
<dbReference type="EMBL" id="JAVRQU010000006">
    <property type="protein sequence ID" value="KAK5701877.1"/>
    <property type="molecule type" value="Genomic_DNA"/>
</dbReference>
<protein>
    <submittedName>
        <fullName evidence="1">Uncharacterized protein</fullName>
    </submittedName>
</protein>
<name>A0AAN8A3H4_9PEZI</name>
<accession>A0AAN8A3H4</accession>
<dbReference type="PANTHER" id="PTHR24148">
    <property type="entry name" value="ANKYRIN REPEAT DOMAIN-CONTAINING PROTEIN 39 HOMOLOG-RELATED"/>
    <property type="match status" value="1"/>
</dbReference>
<sequence length="270" mass="30157">MDAVKIHIGSSFFWHLFLRPGDLQPGKLPSWAPRWHIPWDQRLDAYQLPMATGACGDRRLEILESPAMSDITLSLGGLVVGGVRDTAPVWTINKLRSPSVILRRLDCFCLSINEEDEQKRMSSLAQTLVAGVIHPDAPLLPTAAIDMFRAWLDTLTRGKLPRQVLHAGHLAPNDPTRLAANYFRGMSGACSNRRLFTMTDRRIGLGPQVMEPGDVVAVIYGSIRPIVLRPLLDEGHYQVCGEAYVHDIMDGQWLADQKAKGRKDEVFTFH</sequence>
<comment type="caution">
    <text evidence="1">The sequence shown here is derived from an EMBL/GenBank/DDBJ whole genome shotgun (WGS) entry which is preliminary data.</text>
</comment>
<dbReference type="Proteomes" id="UP001310594">
    <property type="component" value="Unassembled WGS sequence"/>
</dbReference>
<gene>
    <name evidence="1" type="ORF">LTR97_004695</name>
</gene>
<proteinExistence type="predicted"/>
<dbReference type="AlphaFoldDB" id="A0AAN8A3H4"/>
<dbReference type="InterPro" id="IPR052895">
    <property type="entry name" value="HetReg/Transcr_Mod"/>
</dbReference>
<dbReference type="PANTHER" id="PTHR24148:SF64">
    <property type="entry name" value="HETEROKARYON INCOMPATIBILITY DOMAIN-CONTAINING PROTEIN"/>
    <property type="match status" value="1"/>
</dbReference>
<organism evidence="1 2">
    <name type="scientific">Elasticomyces elasticus</name>
    <dbReference type="NCBI Taxonomy" id="574655"/>
    <lineage>
        <taxon>Eukaryota</taxon>
        <taxon>Fungi</taxon>
        <taxon>Dikarya</taxon>
        <taxon>Ascomycota</taxon>
        <taxon>Pezizomycotina</taxon>
        <taxon>Dothideomycetes</taxon>
        <taxon>Dothideomycetidae</taxon>
        <taxon>Mycosphaerellales</taxon>
        <taxon>Teratosphaeriaceae</taxon>
        <taxon>Elasticomyces</taxon>
    </lineage>
</organism>
<evidence type="ECO:0000313" key="2">
    <source>
        <dbReference type="Proteomes" id="UP001310594"/>
    </source>
</evidence>
<dbReference type="Pfam" id="PF26639">
    <property type="entry name" value="Het-6_barrel"/>
    <property type="match status" value="1"/>
</dbReference>
<reference evidence="1" key="1">
    <citation type="submission" date="2023-08" db="EMBL/GenBank/DDBJ databases">
        <title>Black Yeasts Isolated from many extreme environments.</title>
        <authorList>
            <person name="Coleine C."/>
            <person name="Stajich J.E."/>
            <person name="Selbmann L."/>
        </authorList>
    </citation>
    <scope>NUCLEOTIDE SEQUENCE</scope>
    <source>
        <strain evidence="1">CCFEE 5810</strain>
    </source>
</reference>